<dbReference type="Proteomes" id="UP000321533">
    <property type="component" value="Chromosome"/>
</dbReference>
<feature type="transmembrane region" description="Helical" evidence="1">
    <location>
        <begin position="172"/>
        <end position="191"/>
    </location>
</feature>
<evidence type="ECO:0000259" key="2">
    <source>
        <dbReference type="Pfam" id="PF00892"/>
    </source>
</evidence>
<dbReference type="EMBL" id="CP042435">
    <property type="protein sequence ID" value="QEC69890.1"/>
    <property type="molecule type" value="Genomic_DNA"/>
</dbReference>
<name>A0A5B8VEP8_9BACT</name>
<proteinExistence type="predicted"/>
<feature type="transmembrane region" description="Helical" evidence="1">
    <location>
        <begin position="7"/>
        <end position="25"/>
    </location>
</feature>
<organism evidence="3 4">
    <name type="scientific">Panacibacter ginsenosidivorans</name>
    <dbReference type="NCBI Taxonomy" id="1813871"/>
    <lineage>
        <taxon>Bacteria</taxon>
        <taxon>Pseudomonadati</taxon>
        <taxon>Bacteroidota</taxon>
        <taxon>Chitinophagia</taxon>
        <taxon>Chitinophagales</taxon>
        <taxon>Chitinophagaceae</taxon>
        <taxon>Panacibacter</taxon>
    </lineage>
</organism>
<feature type="transmembrane region" description="Helical" evidence="1">
    <location>
        <begin position="62"/>
        <end position="83"/>
    </location>
</feature>
<keyword evidence="1" id="KW-1133">Transmembrane helix</keyword>
<dbReference type="KEGG" id="pgin:FRZ67_22275"/>
<keyword evidence="4" id="KW-1185">Reference proteome</keyword>
<protein>
    <submittedName>
        <fullName evidence="3">EamA family transporter</fullName>
    </submittedName>
</protein>
<sequence length="295" mass="33749">MKLAIIRLHIAVFLWGFTGILGRLISLNEGWLVWWRMLITAIALWLYFFFSKQIQRISLRDFLKIGSIGTILSIHWLLFYGSIKYSNVSIALTCLATTGLLSAIIEPLFFRRRINITEILLGSFALAGIIIIYFSNLQFSIGIYIGLLSSLATVVVSVLNKKIVSGYTPQSITLYQLTGGFVGLTILMPFYDLLFHSDIQYPQKLDWLWLLILGIFCTVLTFLLYIKALRHLSAFTINLTLTLEPIYGIILAFAVFSENKYLSNYFYIGFALILIAVLLQMRRLVKEKRAIMPFE</sequence>
<dbReference type="InterPro" id="IPR000620">
    <property type="entry name" value="EamA_dom"/>
</dbReference>
<dbReference type="RefSeq" id="WP_147192766.1">
    <property type="nucleotide sequence ID" value="NZ_CP042435.1"/>
</dbReference>
<accession>A0A5B8VEP8</accession>
<feature type="transmembrane region" description="Helical" evidence="1">
    <location>
        <begin position="207"/>
        <end position="226"/>
    </location>
</feature>
<dbReference type="Pfam" id="PF00892">
    <property type="entry name" value="EamA"/>
    <property type="match status" value="2"/>
</dbReference>
<gene>
    <name evidence="3" type="ORF">FRZ67_22275</name>
</gene>
<dbReference type="OrthoDB" id="9150437at2"/>
<feature type="transmembrane region" description="Helical" evidence="1">
    <location>
        <begin position="262"/>
        <end position="279"/>
    </location>
</feature>
<feature type="transmembrane region" description="Helical" evidence="1">
    <location>
        <begin position="141"/>
        <end position="160"/>
    </location>
</feature>
<feature type="transmembrane region" description="Helical" evidence="1">
    <location>
        <begin position="89"/>
        <end position="109"/>
    </location>
</feature>
<feature type="domain" description="EamA" evidence="2">
    <location>
        <begin position="4"/>
        <end position="133"/>
    </location>
</feature>
<evidence type="ECO:0000313" key="4">
    <source>
        <dbReference type="Proteomes" id="UP000321533"/>
    </source>
</evidence>
<feature type="domain" description="EamA" evidence="2">
    <location>
        <begin position="141"/>
        <end position="279"/>
    </location>
</feature>
<dbReference type="SUPFAM" id="SSF103481">
    <property type="entry name" value="Multidrug resistance efflux transporter EmrE"/>
    <property type="match status" value="2"/>
</dbReference>
<dbReference type="AlphaFoldDB" id="A0A5B8VEP8"/>
<dbReference type="GO" id="GO:0016020">
    <property type="term" value="C:membrane"/>
    <property type="evidence" value="ECO:0007669"/>
    <property type="project" value="InterPro"/>
</dbReference>
<feature type="transmembrane region" description="Helical" evidence="1">
    <location>
        <begin position="116"/>
        <end position="135"/>
    </location>
</feature>
<feature type="transmembrane region" description="Helical" evidence="1">
    <location>
        <begin position="233"/>
        <end position="256"/>
    </location>
</feature>
<dbReference type="InterPro" id="IPR037185">
    <property type="entry name" value="EmrE-like"/>
</dbReference>
<keyword evidence="1" id="KW-0812">Transmembrane</keyword>
<evidence type="ECO:0000313" key="3">
    <source>
        <dbReference type="EMBL" id="QEC69890.1"/>
    </source>
</evidence>
<dbReference type="PANTHER" id="PTHR22911">
    <property type="entry name" value="ACYL-MALONYL CONDENSING ENZYME-RELATED"/>
    <property type="match status" value="1"/>
</dbReference>
<dbReference type="PANTHER" id="PTHR22911:SF79">
    <property type="entry name" value="MOBA-LIKE NTP TRANSFERASE DOMAIN-CONTAINING PROTEIN"/>
    <property type="match status" value="1"/>
</dbReference>
<evidence type="ECO:0000256" key="1">
    <source>
        <dbReference type="SAM" id="Phobius"/>
    </source>
</evidence>
<feature type="transmembrane region" description="Helical" evidence="1">
    <location>
        <begin position="31"/>
        <end position="50"/>
    </location>
</feature>
<reference evidence="3 4" key="1">
    <citation type="journal article" date="2016" name="Int. J. Syst. Evol. Microbiol.">
        <title>Panacibacter ginsenosidivorans gen. nov., sp. nov., with ginsenoside converting activity isolated from soil of a ginseng field.</title>
        <authorList>
            <person name="Siddiqi M.Z."/>
            <person name="Muhammad Shafi S."/>
            <person name="Choi K.D."/>
            <person name="Im W.T."/>
        </authorList>
    </citation>
    <scope>NUCLEOTIDE SEQUENCE [LARGE SCALE GENOMIC DNA]</scope>
    <source>
        <strain evidence="3 4">Gsoil1550</strain>
    </source>
</reference>
<keyword evidence="1" id="KW-0472">Membrane</keyword>